<evidence type="ECO:0000256" key="2">
    <source>
        <dbReference type="ARBA" id="ARBA00010961"/>
    </source>
</evidence>
<dbReference type="AlphaFoldDB" id="V4NQP8"/>
<evidence type="ECO:0000256" key="6">
    <source>
        <dbReference type="RuleBase" id="RU365089"/>
    </source>
</evidence>
<evidence type="ECO:0000256" key="4">
    <source>
        <dbReference type="ARBA" id="ARBA00023125"/>
    </source>
</evidence>
<dbReference type="GO" id="GO:0004803">
    <property type="term" value="F:transposase activity"/>
    <property type="evidence" value="ECO:0007669"/>
    <property type="project" value="UniProtKB-UniRule"/>
</dbReference>
<keyword evidence="6" id="KW-0814">Transposable element</keyword>
<keyword evidence="8" id="KW-1185">Reference proteome</keyword>
<dbReference type="GO" id="GO:0006313">
    <property type="term" value="P:DNA transposition"/>
    <property type="evidence" value="ECO:0007669"/>
    <property type="project" value="UniProtKB-UniRule"/>
</dbReference>
<dbReference type="GO" id="GO:0003677">
    <property type="term" value="F:DNA binding"/>
    <property type="evidence" value="ECO:0007669"/>
    <property type="project" value="UniProtKB-UniRule"/>
</dbReference>
<name>V4NQP8_9CAUL</name>
<gene>
    <name evidence="7" type="ORF">ABENE_23155</name>
</gene>
<dbReference type="InterPro" id="IPR001207">
    <property type="entry name" value="Transposase_mutator"/>
</dbReference>
<accession>V4NQP8</accession>
<evidence type="ECO:0000256" key="3">
    <source>
        <dbReference type="ARBA" id="ARBA00022578"/>
    </source>
</evidence>
<proteinExistence type="inferred from homology"/>
<evidence type="ECO:0000256" key="5">
    <source>
        <dbReference type="ARBA" id="ARBA00023172"/>
    </source>
</evidence>
<comment type="similarity">
    <text evidence="2 6">Belongs to the transposase mutator family.</text>
</comment>
<protein>
    <recommendedName>
        <fullName evidence="6">Mutator family transposase</fullName>
    </recommendedName>
</protein>
<dbReference type="EMBL" id="AWGB01000119">
    <property type="protein sequence ID" value="ESQ78271.1"/>
    <property type="molecule type" value="Genomic_DNA"/>
</dbReference>
<evidence type="ECO:0000256" key="1">
    <source>
        <dbReference type="ARBA" id="ARBA00002190"/>
    </source>
</evidence>
<evidence type="ECO:0000313" key="8">
    <source>
        <dbReference type="Proteomes" id="UP000017837"/>
    </source>
</evidence>
<reference evidence="7 8" key="1">
    <citation type="journal article" date="2014" name="Nature">
        <title>Sequential evolution of bacterial morphology by co-option of a developmental regulator.</title>
        <authorList>
            <person name="Jiang C."/>
            <person name="Brown P.J."/>
            <person name="Ducret A."/>
            <person name="Brun Y.V."/>
        </authorList>
    </citation>
    <scope>NUCLEOTIDE SEQUENCE [LARGE SCALE GENOMIC DNA]</scope>
    <source>
        <strain evidence="7 8">DSM 16100</strain>
    </source>
</reference>
<keyword evidence="3 6" id="KW-0815">Transposition</keyword>
<comment type="caution">
    <text evidence="7">The sequence shown here is derived from an EMBL/GenBank/DDBJ whole genome shotgun (WGS) entry which is preliminary data.</text>
</comment>
<keyword evidence="4 6" id="KW-0238">DNA-binding</keyword>
<dbReference type="PANTHER" id="PTHR33217:SF7">
    <property type="entry name" value="TRANSPOSASE FOR INSERTION SEQUENCE ELEMENT IS1081"/>
    <property type="match status" value="1"/>
</dbReference>
<keyword evidence="5 6" id="KW-0233">DNA recombination</keyword>
<sequence length="106" mass="12101">MTNDMMALKGLVEKTSDSDLLRDMISFAAERLMALEVSGMTGAGYHEKRGDRLVQRNGYRDRDWETRAGTVELRIPKLRKGTYFPGFLEPRRMAEKALTAVIQEAY</sequence>
<comment type="function">
    <text evidence="1 6">Required for the transposition of the insertion element.</text>
</comment>
<dbReference type="RefSeq" id="WP_023447513.1">
    <property type="nucleotide sequence ID" value="NZ_AWGB01000119.1"/>
</dbReference>
<dbReference type="eggNOG" id="COG3328">
    <property type="taxonomic scope" value="Bacteria"/>
</dbReference>
<dbReference type="PANTHER" id="PTHR33217">
    <property type="entry name" value="TRANSPOSASE FOR INSERTION SEQUENCE ELEMENT IS1081"/>
    <property type="match status" value="1"/>
</dbReference>
<organism evidence="7 8">
    <name type="scientific">Asticcacaulis benevestitus DSM 16100 = ATCC BAA-896</name>
    <dbReference type="NCBI Taxonomy" id="1121022"/>
    <lineage>
        <taxon>Bacteria</taxon>
        <taxon>Pseudomonadati</taxon>
        <taxon>Pseudomonadota</taxon>
        <taxon>Alphaproteobacteria</taxon>
        <taxon>Caulobacterales</taxon>
        <taxon>Caulobacteraceae</taxon>
        <taxon>Asticcacaulis</taxon>
    </lineage>
</organism>
<feature type="non-terminal residue" evidence="7">
    <location>
        <position position="106"/>
    </location>
</feature>
<dbReference type="PATRIC" id="fig|1121022.4.peg.4737"/>
<dbReference type="Pfam" id="PF00872">
    <property type="entry name" value="Transposase_mut"/>
    <property type="match status" value="1"/>
</dbReference>
<dbReference type="Proteomes" id="UP000017837">
    <property type="component" value="Unassembled WGS sequence"/>
</dbReference>
<evidence type="ECO:0000313" key="7">
    <source>
        <dbReference type="EMBL" id="ESQ78271.1"/>
    </source>
</evidence>